<dbReference type="AlphaFoldDB" id="A0A1E4TH46"/>
<dbReference type="PRINTS" id="PR00314">
    <property type="entry name" value="CLATHRINADPT"/>
</dbReference>
<feature type="domain" description="MHD" evidence="6">
    <location>
        <begin position="178"/>
        <end position="434"/>
    </location>
</feature>
<protein>
    <recommendedName>
        <fullName evidence="6">MHD domain-containing protein</fullName>
    </recommendedName>
</protein>
<proteinExistence type="inferred from homology"/>
<dbReference type="InterPro" id="IPR011012">
    <property type="entry name" value="Longin-like_dom_sf"/>
</dbReference>
<dbReference type="PANTHER" id="PTHR10529">
    <property type="entry name" value="AP COMPLEX SUBUNIT MU"/>
    <property type="match status" value="1"/>
</dbReference>
<keyword evidence="4" id="KW-0472">Membrane</keyword>
<accession>A0A1E4TH46</accession>
<sequence length="435" mass="47556">MSILGIYILNDKSAIVSIPLSSDCAVVYPTNKPIELISSTQVAYSDDFDALTVILVSSPDLNPLVALDMIKALTVVLADYFGELSPTKIRANLDTVMLIISQFLEAKYPYLTEPNAIRELVPQGGLLQRLLKTASVTANTISTAVQPTPWRRSNVKYTSNELYVDIIERVDLVFNSHRSKSALHDPSVASAFLSASVKPHFRVPTLSRVSGSVLVRSQLSGIPELSMRIVPGPKTQFSGCSFHDCVSREVWNQSPGNLSFIPPDGSFELMKYSIMGLKNYGPISVELWTGMGAKMDEFELRLFTSIDSRIKSVESLCIELVFDPKVVGGLGSIRASSGECIYESSGLARWSFPRTSLGWNATLRGSATAANNESPATSLLLPKHARVNFEYKGALISGTKVDSLNFVSNRGMADNVKPYKGVKYVTQARDIIVRS</sequence>
<dbReference type="Proteomes" id="UP000095023">
    <property type="component" value="Unassembled WGS sequence"/>
</dbReference>
<comment type="similarity">
    <text evidence="5">Belongs to the adaptor complexes medium subunit family.</text>
</comment>
<organism evidence="7 8">
    <name type="scientific">Tortispora caseinolytica NRRL Y-17796</name>
    <dbReference type="NCBI Taxonomy" id="767744"/>
    <lineage>
        <taxon>Eukaryota</taxon>
        <taxon>Fungi</taxon>
        <taxon>Dikarya</taxon>
        <taxon>Ascomycota</taxon>
        <taxon>Saccharomycotina</taxon>
        <taxon>Trigonopsidomycetes</taxon>
        <taxon>Trigonopsidales</taxon>
        <taxon>Trigonopsidaceae</taxon>
        <taxon>Tortispora</taxon>
    </lineage>
</organism>
<dbReference type="Pfam" id="PF00928">
    <property type="entry name" value="Adap_comp_sub"/>
    <property type="match status" value="1"/>
</dbReference>
<dbReference type="PROSITE" id="PS51072">
    <property type="entry name" value="MHD"/>
    <property type="match status" value="1"/>
</dbReference>
<gene>
    <name evidence="7" type="ORF">CANCADRAFT_2801</name>
</gene>
<dbReference type="InterPro" id="IPR001392">
    <property type="entry name" value="Clathrin_mu"/>
</dbReference>
<dbReference type="GO" id="GO:0012505">
    <property type="term" value="C:endomembrane system"/>
    <property type="evidence" value="ECO:0007669"/>
    <property type="project" value="UniProtKB-SubCell"/>
</dbReference>
<dbReference type="GO" id="GO:0006886">
    <property type="term" value="P:intracellular protein transport"/>
    <property type="evidence" value="ECO:0007669"/>
    <property type="project" value="UniProtKB-UniRule"/>
</dbReference>
<dbReference type="GO" id="GO:0030131">
    <property type="term" value="C:clathrin adaptor complex"/>
    <property type="evidence" value="ECO:0007669"/>
    <property type="project" value="UniProtKB-UniRule"/>
</dbReference>
<evidence type="ECO:0000313" key="8">
    <source>
        <dbReference type="Proteomes" id="UP000095023"/>
    </source>
</evidence>
<dbReference type="SUPFAM" id="SSF64356">
    <property type="entry name" value="SNARE-like"/>
    <property type="match status" value="1"/>
</dbReference>
<dbReference type="InterPro" id="IPR050431">
    <property type="entry name" value="Adaptor_comp_med_subunit"/>
</dbReference>
<keyword evidence="3 5" id="KW-0653">Protein transport</keyword>
<dbReference type="OrthoDB" id="870at2759"/>
<dbReference type="InterPro" id="IPR018240">
    <property type="entry name" value="Clathrin_mu_CS"/>
</dbReference>
<evidence type="ECO:0000256" key="3">
    <source>
        <dbReference type="ARBA" id="ARBA00022927"/>
    </source>
</evidence>
<name>A0A1E4TH46_9ASCO</name>
<dbReference type="Gene3D" id="2.60.40.1170">
    <property type="entry name" value="Mu homology domain, subdomain B"/>
    <property type="match status" value="2"/>
</dbReference>
<dbReference type="PIRSF" id="PIRSF005992">
    <property type="entry name" value="Clathrin_mu"/>
    <property type="match status" value="1"/>
</dbReference>
<reference evidence="8" key="1">
    <citation type="submission" date="2016-02" db="EMBL/GenBank/DDBJ databases">
        <title>Comparative genomics of biotechnologically important yeasts.</title>
        <authorList>
            <consortium name="DOE Joint Genome Institute"/>
            <person name="Riley R."/>
            <person name="Haridas S."/>
            <person name="Wolfe K.H."/>
            <person name="Lopes M.R."/>
            <person name="Hittinger C.T."/>
            <person name="Goker M."/>
            <person name="Salamov A."/>
            <person name="Wisecaver J."/>
            <person name="Long T.M."/>
            <person name="Aerts A.L."/>
            <person name="Barry K."/>
            <person name="Choi C."/>
            <person name="Clum A."/>
            <person name="Coughlan A.Y."/>
            <person name="Deshpande S."/>
            <person name="Douglass A.P."/>
            <person name="Hanson S.J."/>
            <person name="Klenk H.-P."/>
            <person name="Labutti K."/>
            <person name="Lapidus A."/>
            <person name="Lindquist E."/>
            <person name="Lipzen A."/>
            <person name="Meier-Kolthoff J.P."/>
            <person name="Ohm R.A."/>
            <person name="Otillar R.P."/>
            <person name="Pangilinan J."/>
            <person name="Peng Y."/>
            <person name="Rokas A."/>
            <person name="Rosa C.A."/>
            <person name="Scheuner C."/>
            <person name="Sibirny A.A."/>
            <person name="Slot J.C."/>
            <person name="Stielow J.B."/>
            <person name="Sun H."/>
            <person name="Kurtzman C.P."/>
            <person name="Blackwell M."/>
            <person name="Jeffries T.W."/>
            <person name="Grigoriev I.V."/>
        </authorList>
    </citation>
    <scope>NUCLEOTIDE SEQUENCE [LARGE SCALE GENOMIC DNA]</scope>
    <source>
        <strain evidence="8">NRRL Y-17796</strain>
    </source>
</reference>
<dbReference type="EMBL" id="KV453842">
    <property type="protein sequence ID" value="ODV91084.1"/>
    <property type="molecule type" value="Genomic_DNA"/>
</dbReference>
<evidence type="ECO:0000256" key="5">
    <source>
        <dbReference type="PIRNR" id="PIRNR005992"/>
    </source>
</evidence>
<dbReference type="InterPro" id="IPR028565">
    <property type="entry name" value="MHD"/>
</dbReference>
<evidence type="ECO:0000313" key="7">
    <source>
        <dbReference type="EMBL" id="ODV91084.1"/>
    </source>
</evidence>
<comment type="subcellular location">
    <subcellularLocation>
        <location evidence="1">Endomembrane system</location>
    </subcellularLocation>
</comment>
<dbReference type="GO" id="GO:0016192">
    <property type="term" value="P:vesicle-mediated transport"/>
    <property type="evidence" value="ECO:0007669"/>
    <property type="project" value="InterPro"/>
</dbReference>
<dbReference type="SUPFAM" id="SSF49447">
    <property type="entry name" value="Second domain of Mu2 adaptin subunit (ap50) of ap2 adaptor"/>
    <property type="match status" value="1"/>
</dbReference>
<evidence type="ECO:0000256" key="1">
    <source>
        <dbReference type="ARBA" id="ARBA00004308"/>
    </source>
</evidence>
<evidence type="ECO:0000256" key="2">
    <source>
        <dbReference type="ARBA" id="ARBA00022448"/>
    </source>
</evidence>
<evidence type="ECO:0000259" key="6">
    <source>
        <dbReference type="PROSITE" id="PS51072"/>
    </source>
</evidence>
<keyword evidence="2 5" id="KW-0813">Transport</keyword>
<evidence type="ECO:0000256" key="4">
    <source>
        <dbReference type="ARBA" id="ARBA00023136"/>
    </source>
</evidence>
<dbReference type="InterPro" id="IPR036168">
    <property type="entry name" value="AP2_Mu_C_sf"/>
</dbReference>
<keyword evidence="8" id="KW-1185">Reference proteome</keyword>
<dbReference type="Gene3D" id="3.30.450.60">
    <property type="match status" value="1"/>
</dbReference>
<dbReference type="PROSITE" id="PS00991">
    <property type="entry name" value="CLAT_ADAPTOR_M_2"/>
    <property type="match status" value="1"/>
</dbReference>